<feature type="transmembrane region" description="Helical" evidence="5">
    <location>
        <begin position="352"/>
        <end position="375"/>
    </location>
</feature>
<dbReference type="Pfam" id="PF04932">
    <property type="entry name" value="Wzy_C"/>
    <property type="match status" value="1"/>
</dbReference>
<accession>A0ABW6AC01</accession>
<keyword evidence="8" id="KW-1185">Reference proteome</keyword>
<feature type="transmembrane region" description="Helical" evidence="5">
    <location>
        <begin position="382"/>
        <end position="399"/>
    </location>
</feature>
<feature type="transmembrane region" description="Helical" evidence="5">
    <location>
        <begin position="239"/>
        <end position="257"/>
    </location>
</feature>
<feature type="domain" description="O-antigen ligase-related" evidence="6">
    <location>
        <begin position="198"/>
        <end position="365"/>
    </location>
</feature>
<keyword evidence="3 5" id="KW-1133">Transmembrane helix</keyword>
<feature type="transmembrane region" description="Helical" evidence="5">
    <location>
        <begin position="12"/>
        <end position="28"/>
    </location>
</feature>
<feature type="transmembrane region" description="Helical" evidence="5">
    <location>
        <begin position="34"/>
        <end position="51"/>
    </location>
</feature>
<feature type="transmembrane region" description="Helical" evidence="5">
    <location>
        <begin position="119"/>
        <end position="143"/>
    </location>
</feature>
<protein>
    <submittedName>
        <fullName evidence="7">O-antigen ligase family protein</fullName>
    </submittedName>
</protein>
<evidence type="ECO:0000313" key="7">
    <source>
        <dbReference type="EMBL" id="MFD2921723.1"/>
    </source>
</evidence>
<dbReference type="PANTHER" id="PTHR37422:SF13">
    <property type="entry name" value="LIPOPOLYSACCHARIDE BIOSYNTHESIS PROTEIN PA4999-RELATED"/>
    <property type="match status" value="1"/>
</dbReference>
<feature type="transmembrane region" description="Helical" evidence="5">
    <location>
        <begin position="405"/>
        <end position="421"/>
    </location>
</feature>
<dbReference type="EMBL" id="JBHUOZ010000003">
    <property type="protein sequence ID" value="MFD2921723.1"/>
    <property type="molecule type" value="Genomic_DNA"/>
</dbReference>
<dbReference type="InterPro" id="IPR051533">
    <property type="entry name" value="WaaL-like"/>
</dbReference>
<feature type="transmembrane region" description="Helical" evidence="5">
    <location>
        <begin position="191"/>
        <end position="210"/>
    </location>
</feature>
<evidence type="ECO:0000256" key="4">
    <source>
        <dbReference type="ARBA" id="ARBA00023136"/>
    </source>
</evidence>
<organism evidence="7 8">
    <name type="scientific">Terrimonas rubra</name>
    <dbReference type="NCBI Taxonomy" id="1035890"/>
    <lineage>
        <taxon>Bacteria</taxon>
        <taxon>Pseudomonadati</taxon>
        <taxon>Bacteroidota</taxon>
        <taxon>Chitinophagia</taxon>
        <taxon>Chitinophagales</taxon>
        <taxon>Chitinophagaceae</taxon>
        <taxon>Terrimonas</taxon>
    </lineage>
</organism>
<feature type="transmembrane region" description="Helical" evidence="5">
    <location>
        <begin position="63"/>
        <end position="83"/>
    </location>
</feature>
<sequence>MYPTTTFKLTRESLWSVLLLLFFASLFFPSGQALRYFFMGAFAVASVYIAIKQRPRKFSFSTHAYAFLFIFLFLLYLLFSFLLSDQTDGFRSLRIRMPLFVFPLIFFFLSFSREKRDGLLLQMAVITTISCFISLNYAIFQAINKQDNAWLYNDALSFFIKQQSIYTSLLVNLSIYIFTYFLFIRYKSHSYKLLLIIAIAFLFIISYLLASRIMMLQLYGTAILLIIFYIYKHKKWRQGIGLLTGLIVTVLLVFLLFPKTFNRFKELGFTGYRYDNTAPESHYGGVLTQEQWNGANFRIAAWKCGWELFTQHPVTGVGLGDKTSQLNALYREKKFWFAIDTGKNVHNNYLDILYSTGITGLLLFLTGWFILPLCFFIKQQDYLAILISITFAFAMITEVYFDRSLGAILFGFFIPFLLAGSRRKQSLAAG</sequence>
<gene>
    <name evidence="7" type="ORF">ACFS6H_18530</name>
</gene>
<evidence type="ECO:0000313" key="8">
    <source>
        <dbReference type="Proteomes" id="UP001597511"/>
    </source>
</evidence>
<proteinExistence type="predicted"/>
<dbReference type="Proteomes" id="UP001597511">
    <property type="component" value="Unassembled WGS sequence"/>
</dbReference>
<dbReference type="InterPro" id="IPR007016">
    <property type="entry name" value="O-antigen_ligase-rel_domated"/>
</dbReference>
<comment type="caution">
    <text evidence="7">The sequence shown here is derived from an EMBL/GenBank/DDBJ whole genome shotgun (WGS) entry which is preliminary data.</text>
</comment>
<evidence type="ECO:0000256" key="3">
    <source>
        <dbReference type="ARBA" id="ARBA00022989"/>
    </source>
</evidence>
<feature type="transmembrane region" description="Helical" evidence="5">
    <location>
        <begin position="95"/>
        <end position="112"/>
    </location>
</feature>
<dbReference type="PANTHER" id="PTHR37422">
    <property type="entry name" value="TEICHURONIC ACID BIOSYNTHESIS PROTEIN TUAE"/>
    <property type="match status" value="1"/>
</dbReference>
<feature type="transmembrane region" description="Helical" evidence="5">
    <location>
        <begin position="163"/>
        <end position="184"/>
    </location>
</feature>
<dbReference type="GO" id="GO:0016874">
    <property type="term" value="F:ligase activity"/>
    <property type="evidence" value="ECO:0007669"/>
    <property type="project" value="UniProtKB-KW"/>
</dbReference>
<keyword evidence="2 5" id="KW-0812">Transmembrane</keyword>
<comment type="subcellular location">
    <subcellularLocation>
        <location evidence="1">Membrane</location>
        <topology evidence="1">Multi-pass membrane protein</topology>
    </subcellularLocation>
</comment>
<evidence type="ECO:0000256" key="5">
    <source>
        <dbReference type="SAM" id="Phobius"/>
    </source>
</evidence>
<keyword evidence="7" id="KW-0436">Ligase</keyword>
<evidence type="ECO:0000256" key="1">
    <source>
        <dbReference type="ARBA" id="ARBA00004141"/>
    </source>
</evidence>
<reference evidence="8" key="1">
    <citation type="journal article" date="2019" name="Int. J. Syst. Evol. Microbiol.">
        <title>The Global Catalogue of Microorganisms (GCM) 10K type strain sequencing project: providing services to taxonomists for standard genome sequencing and annotation.</title>
        <authorList>
            <consortium name="The Broad Institute Genomics Platform"/>
            <consortium name="The Broad Institute Genome Sequencing Center for Infectious Disease"/>
            <person name="Wu L."/>
            <person name="Ma J."/>
        </authorList>
    </citation>
    <scope>NUCLEOTIDE SEQUENCE [LARGE SCALE GENOMIC DNA]</scope>
    <source>
        <strain evidence="8">KCTC 23299</strain>
    </source>
</reference>
<evidence type="ECO:0000259" key="6">
    <source>
        <dbReference type="Pfam" id="PF04932"/>
    </source>
</evidence>
<name>A0ABW6AC01_9BACT</name>
<feature type="transmembrane region" description="Helical" evidence="5">
    <location>
        <begin position="216"/>
        <end position="232"/>
    </location>
</feature>
<keyword evidence="4 5" id="KW-0472">Membrane</keyword>
<dbReference type="RefSeq" id="WP_386102589.1">
    <property type="nucleotide sequence ID" value="NZ_JBHUOZ010000003.1"/>
</dbReference>
<evidence type="ECO:0000256" key="2">
    <source>
        <dbReference type="ARBA" id="ARBA00022692"/>
    </source>
</evidence>